<gene>
    <name evidence="1" type="ORF">E2C01_079866</name>
</gene>
<reference evidence="1 2" key="1">
    <citation type="submission" date="2019-05" db="EMBL/GenBank/DDBJ databases">
        <title>Another draft genome of Portunus trituberculatus and its Hox gene families provides insights of decapod evolution.</title>
        <authorList>
            <person name="Jeong J.-H."/>
            <person name="Song I."/>
            <person name="Kim S."/>
            <person name="Choi T."/>
            <person name="Kim D."/>
            <person name="Ryu S."/>
            <person name="Kim W."/>
        </authorList>
    </citation>
    <scope>NUCLEOTIDE SEQUENCE [LARGE SCALE GENOMIC DNA]</scope>
    <source>
        <tissue evidence="1">Muscle</tissue>
    </source>
</reference>
<evidence type="ECO:0000313" key="1">
    <source>
        <dbReference type="EMBL" id="MPC85107.1"/>
    </source>
</evidence>
<protein>
    <submittedName>
        <fullName evidence="1">Uncharacterized protein</fullName>
    </submittedName>
</protein>
<name>A0A5B7IUG2_PORTR</name>
<comment type="caution">
    <text evidence="1">The sequence shown here is derived from an EMBL/GenBank/DDBJ whole genome shotgun (WGS) entry which is preliminary data.</text>
</comment>
<evidence type="ECO:0000313" key="2">
    <source>
        <dbReference type="Proteomes" id="UP000324222"/>
    </source>
</evidence>
<dbReference type="EMBL" id="VSRR010067350">
    <property type="protein sequence ID" value="MPC85107.1"/>
    <property type="molecule type" value="Genomic_DNA"/>
</dbReference>
<proteinExistence type="predicted"/>
<accession>A0A5B7IUG2</accession>
<dbReference type="AlphaFoldDB" id="A0A5B7IUG2"/>
<organism evidence="1 2">
    <name type="scientific">Portunus trituberculatus</name>
    <name type="common">Swimming crab</name>
    <name type="synonym">Neptunus trituberculatus</name>
    <dbReference type="NCBI Taxonomy" id="210409"/>
    <lineage>
        <taxon>Eukaryota</taxon>
        <taxon>Metazoa</taxon>
        <taxon>Ecdysozoa</taxon>
        <taxon>Arthropoda</taxon>
        <taxon>Crustacea</taxon>
        <taxon>Multicrustacea</taxon>
        <taxon>Malacostraca</taxon>
        <taxon>Eumalacostraca</taxon>
        <taxon>Eucarida</taxon>
        <taxon>Decapoda</taxon>
        <taxon>Pleocyemata</taxon>
        <taxon>Brachyura</taxon>
        <taxon>Eubrachyura</taxon>
        <taxon>Portunoidea</taxon>
        <taxon>Portunidae</taxon>
        <taxon>Portuninae</taxon>
        <taxon>Portunus</taxon>
    </lineage>
</organism>
<dbReference type="Proteomes" id="UP000324222">
    <property type="component" value="Unassembled WGS sequence"/>
</dbReference>
<sequence length="102" mass="11562">MVNRINHHHHYRRHHRTITRAGCANLSLREVNALVMNVITFISRVRDAELNSSLFLSLSLAAPTKACTNGRPSQVTPRPYRPLLQLSYVIVGRHTPSNHSTD</sequence>
<keyword evidence="2" id="KW-1185">Reference proteome</keyword>